<accession>A0A1X7RCA5</accession>
<gene>
    <name evidence="2" type="ORF">ZT3D7_G180</name>
</gene>
<feature type="signal peptide" evidence="1">
    <location>
        <begin position="1"/>
        <end position="22"/>
    </location>
</feature>
<keyword evidence="3" id="KW-1185">Reference proteome</keyword>
<protein>
    <submittedName>
        <fullName evidence="2">Uncharacterized protein</fullName>
    </submittedName>
</protein>
<dbReference type="EMBL" id="LT853692">
    <property type="protein sequence ID" value="SMQ45036.1"/>
    <property type="molecule type" value="Genomic_DNA"/>
</dbReference>
<reference evidence="2 3" key="1">
    <citation type="submission" date="2016-06" db="EMBL/GenBank/DDBJ databases">
        <authorList>
            <person name="Kjaerup R.B."/>
            <person name="Dalgaard T.S."/>
            <person name="Juul-Madsen H.R."/>
        </authorList>
    </citation>
    <scope>NUCLEOTIDE SEQUENCE [LARGE SCALE GENOMIC DNA]</scope>
</reference>
<dbReference type="Proteomes" id="UP000215127">
    <property type="component" value="Chromosome 1"/>
</dbReference>
<name>A0A1X7RCA5_ZYMT9</name>
<sequence length="66" mass="7084">MQLNFLSVLALAGLLHIGRVVAARDQCSSKKCNNSPHVECYCYGTGEYGTVSERGACGTYGDTCYT</sequence>
<evidence type="ECO:0000256" key="1">
    <source>
        <dbReference type="SAM" id="SignalP"/>
    </source>
</evidence>
<evidence type="ECO:0000313" key="2">
    <source>
        <dbReference type="EMBL" id="SMQ45036.1"/>
    </source>
</evidence>
<dbReference type="AlphaFoldDB" id="A0A1X7RCA5"/>
<organism evidence="2 3">
    <name type="scientific">Zymoseptoria tritici (strain ST99CH_3D7)</name>
    <dbReference type="NCBI Taxonomy" id="1276538"/>
    <lineage>
        <taxon>Eukaryota</taxon>
        <taxon>Fungi</taxon>
        <taxon>Dikarya</taxon>
        <taxon>Ascomycota</taxon>
        <taxon>Pezizomycotina</taxon>
        <taxon>Dothideomycetes</taxon>
        <taxon>Dothideomycetidae</taxon>
        <taxon>Mycosphaerellales</taxon>
        <taxon>Mycosphaerellaceae</taxon>
        <taxon>Zymoseptoria</taxon>
    </lineage>
</organism>
<keyword evidence="1" id="KW-0732">Signal</keyword>
<feature type="chain" id="PRO_5012778730" evidence="1">
    <location>
        <begin position="23"/>
        <end position="66"/>
    </location>
</feature>
<evidence type="ECO:0000313" key="3">
    <source>
        <dbReference type="Proteomes" id="UP000215127"/>
    </source>
</evidence>
<proteinExistence type="predicted"/>